<dbReference type="SUPFAM" id="SSF81383">
    <property type="entry name" value="F-box domain"/>
    <property type="match status" value="1"/>
</dbReference>
<dbReference type="PANTHER" id="PTHR31672">
    <property type="entry name" value="BNACNNG10540D PROTEIN"/>
    <property type="match status" value="1"/>
</dbReference>
<accession>A0AAN7LK11</accession>
<feature type="domain" description="F-box" evidence="1">
    <location>
        <begin position="1"/>
        <end position="44"/>
    </location>
</feature>
<dbReference type="Proteomes" id="UP001346149">
    <property type="component" value="Unassembled WGS sequence"/>
</dbReference>
<dbReference type="AlphaFoldDB" id="A0AAN7LK11"/>
<dbReference type="InterPro" id="IPR001810">
    <property type="entry name" value="F-box_dom"/>
</dbReference>
<dbReference type="InterPro" id="IPR013187">
    <property type="entry name" value="F-box-assoc_dom_typ3"/>
</dbReference>
<dbReference type="NCBIfam" id="TIGR01640">
    <property type="entry name" value="F_box_assoc_1"/>
    <property type="match status" value="1"/>
</dbReference>
<dbReference type="PROSITE" id="PS50181">
    <property type="entry name" value="FBOX"/>
    <property type="match status" value="1"/>
</dbReference>
<dbReference type="SMART" id="SM00256">
    <property type="entry name" value="FBOX"/>
    <property type="match status" value="1"/>
</dbReference>
<dbReference type="InterPro" id="IPR017451">
    <property type="entry name" value="F-box-assoc_interact_dom"/>
</dbReference>
<evidence type="ECO:0000313" key="3">
    <source>
        <dbReference type="Proteomes" id="UP001346149"/>
    </source>
</evidence>
<reference evidence="2 3" key="1">
    <citation type="journal article" date="2023" name="Hortic Res">
        <title>Pangenome of water caltrop reveals structural variations and asymmetric subgenome divergence after allopolyploidization.</title>
        <authorList>
            <person name="Zhang X."/>
            <person name="Chen Y."/>
            <person name="Wang L."/>
            <person name="Yuan Y."/>
            <person name="Fang M."/>
            <person name="Shi L."/>
            <person name="Lu R."/>
            <person name="Comes H.P."/>
            <person name="Ma Y."/>
            <person name="Chen Y."/>
            <person name="Huang G."/>
            <person name="Zhou Y."/>
            <person name="Zheng Z."/>
            <person name="Qiu Y."/>
        </authorList>
    </citation>
    <scope>NUCLEOTIDE SEQUENCE [LARGE SCALE GENOMIC DNA]</scope>
    <source>
        <strain evidence="2">F231</strain>
    </source>
</reference>
<dbReference type="CDD" id="cd22157">
    <property type="entry name" value="F-box_AtFBW1-like"/>
    <property type="match status" value="1"/>
</dbReference>
<sequence length="380" mass="43820">MNYDLPNDVLAEILVQFPLKSLLRFRLVSRSWNSLITSQSFIALHLSHSMDAAGGTDKDSSIFLRYYSHSRGRLINTVYRDDGGESLTEDQELEFPIKNYDNYNYVGACNGLICLADYDINHLRVVLWNPSIRTCICVPIPRLIDTDNVHIYTFGFGFDRHNEQYKVLRMIYAVGQNYRRLVQPEVEVYVLGTDRWRSIDCHAPYVVPESSSQAFFRGGIHWLGCREDHSTVIVVFDVQEEVFRDIEIPDNLRQRNINRLSVSSHGDSFYLMECDPWRGGRCLVGVFDIWVMEYGVKDSWTKQFSIDVRDHGKGLLKRVLGFRKDGKILAVNREEELVSYDPKSQRVNQQQGICGLVKSFEAIPHLECLVLLNEKDGFDG</sequence>
<dbReference type="EMBL" id="JAXQNO010000016">
    <property type="protein sequence ID" value="KAK4781507.1"/>
    <property type="molecule type" value="Genomic_DNA"/>
</dbReference>
<comment type="caution">
    <text evidence="2">The sequence shown here is derived from an EMBL/GenBank/DDBJ whole genome shotgun (WGS) entry which is preliminary data.</text>
</comment>
<dbReference type="InterPro" id="IPR050796">
    <property type="entry name" value="SCF_F-box_component"/>
</dbReference>
<name>A0AAN7LK11_TRANT</name>
<evidence type="ECO:0000313" key="2">
    <source>
        <dbReference type="EMBL" id="KAK4781507.1"/>
    </source>
</evidence>
<organism evidence="2 3">
    <name type="scientific">Trapa natans</name>
    <name type="common">Water chestnut</name>
    <dbReference type="NCBI Taxonomy" id="22666"/>
    <lineage>
        <taxon>Eukaryota</taxon>
        <taxon>Viridiplantae</taxon>
        <taxon>Streptophyta</taxon>
        <taxon>Embryophyta</taxon>
        <taxon>Tracheophyta</taxon>
        <taxon>Spermatophyta</taxon>
        <taxon>Magnoliopsida</taxon>
        <taxon>eudicotyledons</taxon>
        <taxon>Gunneridae</taxon>
        <taxon>Pentapetalae</taxon>
        <taxon>rosids</taxon>
        <taxon>malvids</taxon>
        <taxon>Myrtales</taxon>
        <taxon>Lythraceae</taxon>
        <taxon>Trapa</taxon>
    </lineage>
</organism>
<dbReference type="InterPro" id="IPR036047">
    <property type="entry name" value="F-box-like_dom_sf"/>
</dbReference>
<dbReference type="Pfam" id="PF08268">
    <property type="entry name" value="FBA_3"/>
    <property type="match status" value="1"/>
</dbReference>
<evidence type="ECO:0000259" key="1">
    <source>
        <dbReference type="PROSITE" id="PS50181"/>
    </source>
</evidence>
<keyword evidence="3" id="KW-1185">Reference proteome</keyword>
<dbReference type="PANTHER" id="PTHR31672:SF13">
    <property type="entry name" value="F-BOX PROTEIN CPR30-LIKE"/>
    <property type="match status" value="1"/>
</dbReference>
<protein>
    <recommendedName>
        <fullName evidence="1">F-box domain-containing protein</fullName>
    </recommendedName>
</protein>
<dbReference type="Pfam" id="PF00646">
    <property type="entry name" value="F-box"/>
    <property type="match status" value="1"/>
</dbReference>
<gene>
    <name evidence="2" type="ORF">SAY86_015609</name>
</gene>
<proteinExistence type="predicted"/>
<dbReference type="Gene3D" id="1.20.1280.50">
    <property type="match status" value="1"/>
</dbReference>